<accession>A0A6N2MJL9</accession>
<dbReference type="EMBL" id="CAADRP010001838">
    <property type="protein sequence ID" value="VFU54330.1"/>
    <property type="molecule type" value="Genomic_DNA"/>
</dbReference>
<sequence length="102" mass="11647">MSNSSVTVAAVGPRAQPVFTAAHSYCSYFGKKIDSEPGRCGGRMARSEVLQRCHPDSKYCERHMNRSRNRSRKLSLHGLKLAADEKNFLSKLWEYKELRDEL</sequence>
<name>A0A6N2MJL9_SALVM</name>
<gene>
    <name evidence="1" type="ORF">SVIM_LOCUS379175</name>
</gene>
<dbReference type="AlphaFoldDB" id="A0A6N2MJL9"/>
<reference evidence="1" key="1">
    <citation type="submission" date="2019-03" db="EMBL/GenBank/DDBJ databases">
        <authorList>
            <person name="Mank J."/>
            <person name="Almeida P."/>
        </authorList>
    </citation>
    <scope>NUCLEOTIDE SEQUENCE</scope>
    <source>
        <strain evidence="1">78183</strain>
    </source>
</reference>
<proteinExistence type="predicted"/>
<protein>
    <submittedName>
        <fullName evidence="1">Uncharacterized protein</fullName>
    </submittedName>
</protein>
<evidence type="ECO:0000313" key="1">
    <source>
        <dbReference type="EMBL" id="VFU54330.1"/>
    </source>
</evidence>
<organism evidence="1">
    <name type="scientific">Salix viminalis</name>
    <name type="common">Common osier</name>
    <name type="synonym">Basket willow</name>
    <dbReference type="NCBI Taxonomy" id="40686"/>
    <lineage>
        <taxon>Eukaryota</taxon>
        <taxon>Viridiplantae</taxon>
        <taxon>Streptophyta</taxon>
        <taxon>Embryophyta</taxon>
        <taxon>Tracheophyta</taxon>
        <taxon>Spermatophyta</taxon>
        <taxon>Magnoliopsida</taxon>
        <taxon>eudicotyledons</taxon>
        <taxon>Gunneridae</taxon>
        <taxon>Pentapetalae</taxon>
        <taxon>rosids</taxon>
        <taxon>fabids</taxon>
        <taxon>Malpighiales</taxon>
        <taxon>Salicaceae</taxon>
        <taxon>Saliceae</taxon>
        <taxon>Salix</taxon>
    </lineage>
</organism>